<organism evidence="1 2">
    <name type="scientific">Parelaphostrongylus tenuis</name>
    <name type="common">Meningeal worm</name>
    <dbReference type="NCBI Taxonomy" id="148309"/>
    <lineage>
        <taxon>Eukaryota</taxon>
        <taxon>Metazoa</taxon>
        <taxon>Ecdysozoa</taxon>
        <taxon>Nematoda</taxon>
        <taxon>Chromadorea</taxon>
        <taxon>Rhabditida</taxon>
        <taxon>Rhabditina</taxon>
        <taxon>Rhabditomorpha</taxon>
        <taxon>Strongyloidea</taxon>
        <taxon>Metastrongylidae</taxon>
        <taxon>Parelaphostrongylus</taxon>
    </lineage>
</organism>
<protein>
    <submittedName>
        <fullName evidence="1">Uncharacterized protein</fullName>
    </submittedName>
</protein>
<evidence type="ECO:0000313" key="1">
    <source>
        <dbReference type="EMBL" id="KAJ1363402.1"/>
    </source>
</evidence>
<gene>
    <name evidence="1" type="ORF">KIN20_023261</name>
</gene>
<reference evidence="1" key="1">
    <citation type="submission" date="2021-06" db="EMBL/GenBank/DDBJ databases">
        <title>Parelaphostrongylus tenuis whole genome reference sequence.</title>
        <authorList>
            <person name="Garwood T.J."/>
            <person name="Larsen P.A."/>
            <person name="Fountain-Jones N.M."/>
            <person name="Garbe J.R."/>
            <person name="Macchietto M.G."/>
            <person name="Kania S.A."/>
            <person name="Gerhold R.W."/>
            <person name="Richards J.E."/>
            <person name="Wolf T.M."/>
        </authorList>
    </citation>
    <scope>NUCLEOTIDE SEQUENCE</scope>
    <source>
        <strain evidence="1">MNPRO001-30</strain>
        <tissue evidence="1">Meninges</tissue>
    </source>
</reference>
<keyword evidence="2" id="KW-1185">Reference proteome</keyword>
<evidence type="ECO:0000313" key="2">
    <source>
        <dbReference type="Proteomes" id="UP001196413"/>
    </source>
</evidence>
<sequence>MIDSNHHRGRQLQKETIRECAEVRTIREDGPSKYPTIQGTKKSMTSLCPPAALAVSREKSQGFQISCVHGRMASKQPSNRNRRTAFRFPKWFSYRRFLCPLDSAEVSPAIISCCRHPLRPSRD</sequence>
<dbReference type="EMBL" id="JAHQIW010004693">
    <property type="protein sequence ID" value="KAJ1363402.1"/>
    <property type="molecule type" value="Genomic_DNA"/>
</dbReference>
<proteinExistence type="predicted"/>
<dbReference type="Proteomes" id="UP001196413">
    <property type="component" value="Unassembled WGS sequence"/>
</dbReference>
<accession>A0AAD5QVX8</accession>
<dbReference type="AlphaFoldDB" id="A0AAD5QVX8"/>
<name>A0AAD5QVX8_PARTN</name>
<comment type="caution">
    <text evidence="1">The sequence shown here is derived from an EMBL/GenBank/DDBJ whole genome shotgun (WGS) entry which is preliminary data.</text>
</comment>